<dbReference type="PANTHER" id="PTHR18919:SF151">
    <property type="entry name" value="BLR2427 PROTEIN"/>
    <property type="match status" value="1"/>
</dbReference>
<evidence type="ECO:0000259" key="5">
    <source>
        <dbReference type="Pfam" id="PF00108"/>
    </source>
</evidence>
<feature type="compositionally biased region" description="Low complexity" evidence="4">
    <location>
        <begin position="1"/>
        <end position="11"/>
    </location>
</feature>
<dbReference type="SUPFAM" id="SSF53901">
    <property type="entry name" value="Thiolase-like"/>
    <property type="match status" value="2"/>
</dbReference>
<accession>A0A3B1BQJ6</accession>
<dbReference type="InterPro" id="IPR020613">
    <property type="entry name" value="Thiolase_CS"/>
</dbReference>
<dbReference type="Gene3D" id="3.40.47.10">
    <property type="match status" value="1"/>
</dbReference>
<evidence type="ECO:0000256" key="2">
    <source>
        <dbReference type="ARBA" id="ARBA00022679"/>
    </source>
</evidence>
<proteinExistence type="inferred from homology"/>
<comment type="similarity">
    <text evidence="1">Belongs to the thiolase-like superfamily. Thiolase family.</text>
</comment>
<dbReference type="PIRSF" id="PIRSF000429">
    <property type="entry name" value="Ac-CoA_Ac_transf"/>
    <property type="match status" value="1"/>
</dbReference>
<evidence type="ECO:0000259" key="6">
    <source>
        <dbReference type="Pfam" id="PF02803"/>
    </source>
</evidence>
<keyword evidence="3 7" id="KW-0012">Acyltransferase</keyword>
<evidence type="ECO:0000256" key="3">
    <source>
        <dbReference type="ARBA" id="ARBA00023315"/>
    </source>
</evidence>
<dbReference type="AlphaFoldDB" id="A0A3B1BQJ6"/>
<feature type="region of interest" description="Disordered" evidence="4">
    <location>
        <begin position="1"/>
        <end position="25"/>
    </location>
</feature>
<dbReference type="EMBL" id="UOFZ01000157">
    <property type="protein sequence ID" value="VAX14114.1"/>
    <property type="molecule type" value="Genomic_DNA"/>
</dbReference>
<evidence type="ECO:0000256" key="4">
    <source>
        <dbReference type="SAM" id="MobiDB-lite"/>
    </source>
</evidence>
<dbReference type="InterPro" id="IPR002155">
    <property type="entry name" value="Thiolase"/>
</dbReference>
<keyword evidence="2 7" id="KW-0808">Transferase</keyword>
<dbReference type="PROSITE" id="PS00737">
    <property type="entry name" value="THIOLASE_2"/>
    <property type="match status" value="1"/>
</dbReference>
<dbReference type="Pfam" id="PF02803">
    <property type="entry name" value="Thiolase_C"/>
    <property type="match status" value="1"/>
</dbReference>
<dbReference type="InterPro" id="IPR016039">
    <property type="entry name" value="Thiolase-like"/>
</dbReference>
<dbReference type="GO" id="GO:0003985">
    <property type="term" value="F:acetyl-CoA C-acetyltransferase activity"/>
    <property type="evidence" value="ECO:0007669"/>
    <property type="project" value="UniProtKB-EC"/>
</dbReference>
<dbReference type="PANTHER" id="PTHR18919">
    <property type="entry name" value="ACETYL-COA C-ACYLTRANSFERASE"/>
    <property type="match status" value="1"/>
</dbReference>
<feature type="domain" description="Thiolase C-terminal" evidence="6">
    <location>
        <begin position="315"/>
        <end position="453"/>
    </location>
</feature>
<dbReference type="PROSITE" id="PS00099">
    <property type="entry name" value="THIOLASE_3"/>
    <property type="match status" value="1"/>
</dbReference>
<dbReference type="NCBIfam" id="NF006030">
    <property type="entry name" value="PRK08170.1"/>
    <property type="match status" value="1"/>
</dbReference>
<dbReference type="CDD" id="cd00751">
    <property type="entry name" value="thiolase"/>
    <property type="match status" value="1"/>
</dbReference>
<organism evidence="7">
    <name type="scientific">hydrothermal vent metagenome</name>
    <dbReference type="NCBI Taxonomy" id="652676"/>
    <lineage>
        <taxon>unclassified sequences</taxon>
        <taxon>metagenomes</taxon>
        <taxon>ecological metagenomes</taxon>
    </lineage>
</organism>
<reference evidence="7" key="1">
    <citation type="submission" date="2018-06" db="EMBL/GenBank/DDBJ databases">
        <authorList>
            <person name="Zhirakovskaya E."/>
        </authorList>
    </citation>
    <scope>NUCLEOTIDE SEQUENCE</scope>
</reference>
<name>A0A3B1BQJ6_9ZZZZ</name>
<dbReference type="InterPro" id="IPR020617">
    <property type="entry name" value="Thiolase_C"/>
</dbReference>
<evidence type="ECO:0000313" key="7">
    <source>
        <dbReference type="EMBL" id="VAX14114.1"/>
    </source>
</evidence>
<dbReference type="EC" id="2.3.1.9" evidence="7"/>
<dbReference type="EC" id="2.3.1.16" evidence="7"/>
<dbReference type="Pfam" id="PF00108">
    <property type="entry name" value="Thiolase_N"/>
    <property type="match status" value="1"/>
</dbReference>
<protein>
    <submittedName>
        <fullName evidence="7">3-ketoacyl-CoA thiolase @ Acetyl-CoA acetyltransferase</fullName>
        <ecNumber evidence="7">2.3.1.16</ecNumber>
        <ecNumber evidence="7">2.3.1.9</ecNumber>
    </submittedName>
</protein>
<dbReference type="InterPro" id="IPR020610">
    <property type="entry name" value="Thiolase_AS"/>
</dbReference>
<gene>
    <name evidence="7" type="ORF">MNBD_GAMMA24-2382</name>
</gene>
<sequence>MAETENNNSSNIETGAKKKAIRRKRSTNNGQAVYIIDGSRTPQLKARNKPGPFRAAELAIGCGRPLLARQPFEPDAFDEVIMGCVMPGPDEVNIGRVISLRLGCGNRVPGWTVQRNCASGMQALDCATRNIRSGQADLVLAGGVEAMSHAPILFSTAMATWLGAWATAKTLPLRLKTLGQLRPAYFKPIIGLLCGLTDPVVGLSMGQTAENLAYRFNISREEMDTYAVRSHQRLAEAVEQGHLSEIETLYDTRGKIYSHDDGLRTDSSVEKLAKLRPVFDRPFGAVTAGNSAQITDGAAMLILASETAVKKHGLTVRGEIRDCHWAGLDPAQMGLGPVHAITPMLKKKRLKLDDIDYWEINEAFAAQVIACLRAWEDSDYCKQELDLKTAFGSLDQERLNIDGGGVSLGHPVGASGARIVLHLLSVLERKQAKRGIASLCIGGGQGGAMLIERG</sequence>
<feature type="domain" description="Thiolase N-terminal" evidence="5">
    <location>
        <begin position="33"/>
        <end position="306"/>
    </location>
</feature>
<dbReference type="NCBIfam" id="TIGR01930">
    <property type="entry name" value="AcCoA-C-Actrans"/>
    <property type="match status" value="1"/>
</dbReference>
<evidence type="ECO:0000256" key="1">
    <source>
        <dbReference type="ARBA" id="ARBA00010982"/>
    </source>
</evidence>
<dbReference type="InterPro" id="IPR020616">
    <property type="entry name" value="Thiolase_N"/>
</dbReference>